<gene>
    <name evidence="2" type="ORF">PMAYCL1PPCAC_29614</name>
</gene>
<name>A0AAN5DAD4_9BILA</name>
<keyword evidence="3" id="KW-1185">Reference proteome</keyword>
<evidence type="ECO:0000256" key="1">
    <source>
        <dbReference type="SAM" id="MobiDB-lite"/>
    </source>
</evidence>
<reference evidence="3" key="1">
    <citation type="submission" date="2022-10" db="EMBL/GenBank/DDBJ databases">
        <title>Genome assembly of Pristionchus species.</title>
        <authorList>
            <person name="Yoshida K."/>
            <person name="Sommer R.J."/>
        </authorList>
    </citation>
    <scope>NUCLEOTIDE SEQUENCE [LARGE SCALE GENOMIC DNA]</scope>
    <source>
        <strain evidence="3">RS5460</strain>
    </source>
</reference>
<proteinExistence type="predicted"/>
<sequence>MTLSSNLKEAHPARSIRPSFIIEEEMLPLNTAVPLSVGSNRTEEKPSFQSESQPVCHNDSSSGVLNRKSARASSSYNPPSVSMMSVFSTEPLIDAISLPSFYNSFLRMAGPSLIASSTSCSRSSHPGTPLGLGNALLIGTANPPNNEGFSTSPFFNSCEITSSFVLLDRVGAFSDVLLLCTPLGITAATSLRVHWSMHTDGEAVIHPLIYHSEIHTQGRRPHISPIT</sequence>
<comment type="caution">
    <text evidence="2">The sequence shown here is derived from an EMBL/GenBank/DDBJ whole genome shotgun (WGS) entry which is preliminary data.</text>
</comment>
<dbReference type="EMBL" id="BTRK01000006">
    <property type="protein sequence ID" value="GMR59419.1"/>
    <property type="molecule type" value="Genomic_DNA"/>
</dbReference>
<evidence type="ECO:0000313" key="2">
    <source>
        <dbReference type="EMBL" id="GMR59419.1"/>
    </source>
</evidence>
<dbReference type="AlphaFoldDB" id="A0AAN5DAD4"/>
<feature type="region of interest" description="Disordered" evidence="1">
    <location>
        <begin position="37"/>
        <end position="78"/>
    </location>
</feature>
<protein>
    <submittedName>
        <fullName evidence="2">Uncharacterized protein</fullName>
    </submittedName>
</protein>
<organism evidence="2 3">
    <name type="scientific">Pristionchus mayeri</name>
    <dbReference type="NCBI Taxonomy" id="1317129"/>
    <lineage>
        <taxon>Eukaryota</taxon>
        <taxon>Metazoa</taxon>
        <taxon>Ecdysozoa</taxon>
        <taxon>Nematoda</taxon>
        <taxon>Chromadorea</taxon>
        <taxon>Rhabditida</taxon>
        <taxon>Rhabditina</taxon>
        <taxon>Diplogasteromorpha</taxon>
        <taxon>Diplogasteroidea</taxon>
        <taxon>Neodiplogasteridae</taxon>
        <taxon>Pristionchus</taxon>
    </lineage>
</organism>
<evidence type="ECO:0000313" key="3">
    <source>
        <dbReference type="Proteomes" id="UP001328107"/>
    </source>
</evidence>
<dbReference type="Proteomes" id="UP001328107">
    <property type="component" value="Unassembled WGS sequence"/>
</dbReference>
<accession>A0AAN5DAD4</accession>
<feature type="compositionally biased region" description="Polar residues" evidence="1">
    <location>
        <begin position="47"/>
        <end position="64"/>
    </location>
</feature>